<dbReference type="PRINTS" id="PR00385">
    <property type="entry name" value="P450"/>
</dbReference>
<dbReference type="SUPFAM" id="SSF48264">
    <property type="entry name" value="Cytochrome P450"/>
    <property type="match status" value="1"/>
</dbReference>
<dbReference type="PANTHER" id="PTHR24305:SF210">
    <property type="entry name" value="CYTOCHROME P450 MONOOXYGENASE ASQL-RELATED"/>
    <property type="match status" value="1"/>
</dbReference>
<keyword evidence="5 9" id="KW-0560">Oxidoreductase</keyword>
<dbReference type="GO" id="GO:0020037">
    <property type="term" value="F:heme binding"/>
    <property type="evidence" value="ECO:0007669"/>
    <property type="project" value="InterPro"/>
</dbReference>
<gene>
    <name evidence="11" type="ORF">BCR38DRAFT_10884</name>
</gene>
<dbReference type="Proteomes" id="UP000193689">
    <property type="component" value="Unassembled WGS sequence"/>
</dbReference>
<dbReference type="InterPro" id="IPR001128">
    <property type="entry name" value="Cyt_P450"/>
</dbReference>
<dbReference type="FunFam" id="1.10.630.10:FF:000047">
    <property type="entry name" value="Cytochrome P450 monooxygenase"/>
    <property type="match status" value="1"/>
</dbReference>
<sequence>MTFELQSHMLRRLSPTSALNLAAYVVVLGIIYIAYKAIYAVYFHPLSSFPGPTSWAVSQIQYVRHSVAGNIIRTQLELHRRYGKVVRIGPNELSYCEAAVWRDVWAYRKGHEEFSKTSLQIVVPPNGTYGILGASRMDHRRVRKLLSHSFSEKAMREQHPTIKKHVDLLVDRLRERAGKEPQNIVEWFNWTTFDVIGALAFDQSFNCLEHGQTHPWIKAIFGSVKAGVFFSAMKRLGLDWLAHHLVSKEAVQLRNDNFAYSQDKIKERLERADRCGDFWDNVLQHSHEEGGMTMREMTSTAANIVLGGSETTATLLSGCVYLLLTHPKVMSKVVAEIREAFPTSDDIDLFTVTDLKYTLAVLDETMRIYPPVPEHALRVVPPGGDTVHGQYLPEGTMIHFPQLAANRLESNFTRPEEFIPERFLGDEAFADDNYDVLQPFSVGPRNCIGKNLAYAEMRLILAKMLWNFDFALVKGQDDWMDQKTFTLWEKPPLMVNVKKRGGT</sequence>
<feature type="transmembrane region" description="Helical" evidence="10">
    <location>
        <begin position="21"/>
        <end position="42"/>
    </location>
</feature>
<dbReference type="AlphaFoldDB" id="A0A1Y2EIR3"/>
<dbReference type="PANTHER" id="PTHR24305">
    <property type="entry name" value="CYTOCHROME P450"/>
    <property type="match status" value="1"/>
</dbReference>
<evidence type="ECO:0000256" key="5">
    <source>
        <dbReference type="ARBA" id="ARBA00023002"/>
    </source>
</evidence>
<keyword evidence="3 8" id="KW-0349">Heme</keyword>
<dbReference type="CDD" id="cd11058">
    <property type="entry name" value="CYP60B-like"/>
    <property type="match status" value="1"/>
</dbReference>
<dbReference type="GO" id="GO:0016705">
    <property type="term" value="F:oxidoreductase activity, acting on paired donors, with incorporation or reduction of molecular oxygen"/>
    <property type="evidence" value="ECO:0007669"/>
    <property type="project" value="InterPro"/>
</dbReference>
<dbReference type="RefSeq" id="XP_040721063.1">
    <property type="nucleotide sequence ID" value="XM_040853358.1"/>
</dbReference>
<keyword evidence="10" id="KW-0472">Membrane</keyword>
<dbReference type="InterPro" id="IPR036396">
    <property type="entry name" value="Cyt_P450_sf"/>
</dbReference>
<protein>
    <submittedName>
        <fullName evidence="11">Cytochrome protein</fullName>
    </submittedName>
</protein>
<evidence type="ECO:0000256" key="4">
    <source>
        <dbReference type="ARBA" id="ARBA00022723"/>
    </source>
</evidence>
<evidence type="ECO:0000256" key="6">
    <source>
        <dbReference type="ARBA" id="ARBA00023004"/>
    </source>
</evidence>
<keyword evidence="4 8" id="KW-0479">Metal-binding</keyword>
<dbReference type="PRINTS" id="PR00463">
    <property type="entry name" value="EP450I"/>
</dbReference>
<dbReference type="InterPro" id="IPR050121">
    <property type="entry name" value="Cytochrome_P450_monoxygenase"/>
</dbReference>
<dbReference type="InterPro" id="IPR002401">
    <property type="entry name" value="Cyt_P450_E_grp-I"/>
</dbReference>
<dbReference type="OrthoDB" id="1470350at2759"/>
<accession>A0A1Y2EIR3</accession>
<comment type="cofactor">
    <cofactor evidence="1 8">
        <name>heme</name>
        <dbReference type="ChEBI" id="CHEBI:30413"/>
    </cofactor>
</comment>
<dbReference type="GO" id="GO:0009403">
    <property type="term" value="P:toxin biosynthetic process"/>
    <property type="evidence" value="ECO:0007669"/>
    <property type="project" value="UniProtKB-ARBA"/>
</dbReference>
<feature type="binding site" description="axial binding residue" evidence="8">
    <location>
        <position position="447"/>
    </location>
    <ligand>
        <name>heme</name>
        <dbReference type="ChEBI" id="CHEBI:30413"/>
    </ligand>
    <ligandPart>
        <name>Fe</name>
        <dbReference type="ChEBI" id="CHEBI:18248"/>
    </ligandPart>
</feature>
<dbReference type="EMBL" id="MCFJ01000001">
    <property type="protein sequence ID" value="ORY71471.1"/>
    <property type="molecule type" value="Genomic_DNA"/>
</dbReference>
<evidence type="ECO:0000256" key="1">
    <source>
        <dbReference type="ARBA" id="ARBA00001971"/>
    </source>
</evidence>
<dbReference type="GO" id="GO:0004497">
    <property type="term" value="F:monooxygenase activity"/>
    <property type="evidence" value="ECO:0007669"/>
    <property type="project" value="UniProtKB-KW"/>
</dbReference>
<keyword evidence="6 8" id="KW-0408">Iron</keyword>
<dbReference type="STRING" id="1141098.A0A1Y2EIR3"/>
<dbReference type="Pfam" id="PF00067">
    <property type="entry name" value="p450"/>
    <property type="match status" value="1"/>
</dbReference>
<dbReference type="InParanoid" id="A0A1Y2EIR3"/>
<evidence type="ECO:0000313" key="11">
    <source>
        <dbReference type="EMBL" id="ORY71471.1"/>
    </source>
</evidence>
<dbReference type="InterPro" id="IPR017972">
    <property type="entry name" value="Cyt_P450_CS"/>
</dbReference>
<evidence type="ECO:0000256" key="2">
    <source>
        <dbReference type="ARBA" id="ARBA00010617"/>
    </source>
</evidence>
<dbReference type="PROSITE" id="PS00086">
    <property type="entry name" value="CYTOCHROME_P450"/>
    <property type="match status" value="1"/>
</dbReference>
<name>A0A1Y2EIR3_9PEZI</name>
<keyword evidence="7 9" id="KW-0503">Monooxygenase</keyword>
<comment type="caution">
    <text evidence="11">The sequence shown here is derived from an EMBL/GenBank/DDBJ whole genome shotgun (WGS) entry which is preliminary data.</text>
</comment>
<evidence type="ECO:0000256" key="9">
    <source>
        <dbReference type="RuleBase" id="RU000461"/>
    </source>
</evidence>
<evidence type="ECO:0000313" key="12">
    <source>
        <dbReference type="Proteomes" id="UP000193689"/>
    </source>
</evidence>
<evidence type="ECO:0000256" key="10">
    <source>
        <dbReference type="SAM" id="Phobius"/>
    </source>
</evidence>
<proteinExistence type="inferred from homology"/>
<evidence type="ECO:0000256" key="8">
    <source>
        <dbReference type="PIRSR" id="PIRSR602401-1"/>
    </source>
</evidence>
<organism evidence="11 12">
    <name type="scientific">Pseudomassariella vexata</name>
    <dbReference type="NCBI Taxonomy" id="1141098"/>
    <lineage>
        <taxon>Eukaryota</taxon>
        <taxon>Fungi</taxon>
        <taxon>Dikarya</taxon>
        <taxon>Ascomycota</taxon>
        <taxon>Pezizomycotina</taxon>
        <taxon>Sordariomycetes</taxon>
        <taxon>Xylariomycetidae</taxon>
        <taxon>Amphisphaeriales</taxon>
        <taxon>Pseudomassariaceae</taxon>
        <taxon>Pseudomassariella</taxon>
    </lineage>
</organism>
<dbReference type="GeneID" id="63769570"/>
<dbReference type="GO" id="GO:0005506">
    <property type="term" value="F:iron ion binding"/>
    <property type="evidence" value="ECO:0007669"/>
    <property type="project" value="InterPro"/>
</dbReference>
<keyword evidence="10" id="KW-1133">Transmembrane helix</keyword>
<evidence type="ECO:0000256" key="3">
    <source>
        <dbReference type="ARBA" id="ARBA00022617"/>
    </source>
</evidence>
<keyword evidence="12" id="KW-1185">Reference proteome</keyword>
<keyword evidence="10" id="KW-0812">Transmembrane</keyword>
<dbReference type="Gene3D" id="1.10.630.10">
    <property type="entry name" value="Cytochrome P450"/>
    <property type="match status" value="1"/>
</dbReference>
<comment type="similarity">
    <text evidence="2 9">Belongs to the cytochrome P450 family.</text>
</comment>
<reference evidence="11 12" key="1">
    <citation type="submission" date="2016-07" db="EMBL/GenBank/DDBJ databases">
        <title>Pervasive Adenine N6-methylation of Active Genes in Fungi.</title>
        <authorList>
            <consortium name="DOE Joint Genome Institute"/>
            <person name="Mondo S.J."/>
            <person name="Dannebaum R.O."/>
            <person name="Kuo R.C."/>
            <person name="Labutti K."/>
            <person name="Haridas S."/>
            <person name="Kuo A."/>
            <person name="Salamov A."/>
            <person name="Ahrendt S.R."/>
            <person name="Lipzen A."/>
            <person name="Sullivan W."/>
            <person name="Andreopoulos W.B."/>
            <person name="Clum A."/>
            <person name="Lindquist E."/>
            <person name="Daum C."/>
            <person name="Ramamoorthy G.K."/>
            <person name="Gryganskyi A."/>
            <person name="Culley D."/>
            <person name="Magnuson J.K."/>
            <person name="James T.Y."/>
            <person name="O'Malley M.A."/>
            <person name="Stajich J.E."/>
            <person name="Spatafora J.W."/>
            <person name="Visel A."/>
            <person name="Grigoriev I.V."/>
        </authorList>
    </citation>
    <scope>NUCLEOTIDE SEQUENCE [LARGE SCALE GENOMIC DNA]</scope>
    <source>
        <strain evidence="11 12">CBS 129021</strain>
    </source>
</reference>
<evidence type="ECO:0000256" key="7">
    <source>
        <dbReference type="ARBA" id="ARBA00023033"/>
    </source>
</evidence>